<dbReference type="OMA" id="FNCEFHT"/>
<dbReference type="VEuPathDB" id="AmoebaDB:KM1_019110"/>
<dbReference type="VEuPathDB" id="AmoebaDB:EHI8A_053470"/>
<dbReference type="Gene3D" id="3.40.30.50">
    <property type="entry name" value="Sep15/SelM thioredoxin-like domain, active-site redox motif"/>
    <property type="match status" value="1"/>
</dbReference>
<dbReference type="SUPFAM" id="SSF52833">
    <property type="entry name" value="Thioredoxin-like"/>
    <property type="match status" value="1"/>
</dbReference>
<dbReference type="EMBL" id="BDEQ01000001">
    <property type="protein sequence ID" value="GAT96969.1"/>
    <property type="molecule type" value="Genomic_DNA"/>
</dbReference>
<comment type="caution">
    <text evidence="2">The sequence shown here is derived from an EMBL/GenBank/DDBJ whole genome shotgun (WGS) entry which is preliminary data.</text>
</comment>
<dbReference type="InterPro" id="IPR036249">
    <property type="entry name" value="Thioredoxin-like_sf"/>
</dbReference>
<feature type="chain" id="PRO_5023910856" description="Selenoprotein F/M domain-containing protein" evidence="1">
    <location>
        <begin position="16"/>
        <end position="126"/>
    </location>
</feature>
<dbReference type="AlphaFoldDB" id="A0A5K1VBM5"/>
<evidence type="ECO:0000256" key="1">
    <source>
        <dbReference type="SAM" id="SignalP"/>
    </source>
</evidence>
<dbReference type="Proteomes" id="UP000078387">
    <property type="component" value="Unassembled WGS sequence"/>
</dbReference>
<dbReference type="VEuPathDB" id="AmoebaDB:EHI5A_056270"/>
<dbReference type="InterPro" id="IPR038219">
    <property type="entry name" value="Sep15/SelM_sf"/>
</dbReference>
<keyword evidence="1" id="KW-0732">Signal</keyword>
<reference evidence="2 3" key="1">
    <citation type="submission" date="2016-05" db="EMBL/GenBank/DDBJ databases">
        <title>First whole genome sequencing of Entamoeba histolytica HM1:IMSS-clone-6.</title>
        <authorList>
            <person name="Mukherjee Avik.K."/>
            <person name="Izumyama S."/>
            <person name="Nakada-Tsukui K."/>
            <person name="Nozaki T."/>
        </authorList>
    </citation>
    <scope>NUCLEOTIDE SEQUENCE [LARGE SCALE GENOMIC DNA]</scope>
    <source>
        <strain evidence="2 3">HM1:IMSS clone 6</strain>
    </source>
</reference>
<feature type="signal peptide" evidence="1">
    <location>
        <begin position="1"/>
        <end position="15"/>
    </location>
</feature>
<gene>
    <name evidence="2" type="ORF">CL6EHI_117690</name>
</gene>
<evidence type="ECO:0000313" key="3">
    <source>
        <dbReference type="Proteomes" id="UP000078387"/>
    </source>
</evidence>
<dbReference type="VEuPathDB" id="AmoebaDB:EHI_117690"/>
<dbReference type="VEuPathDB" id="AmoebaDB:EHI7A_055460"/>
<sequence length="126" mass="14848">MSLLFIVICIIVVSGNDNQKIDRNQYFVCEFHTPRKCQIENEEGIKAFLKSEFPNYPMLIHTNSDRAAFVFYNIIGQKIEEISLLGLKQSQIENILEKRGFYNENPSQFKKFEELFNDEFVMNLIK</sequence>
<protein>
    <recommendedName>
        <fullName evidence="4">Selenoprotein F/M domain-containing protein</fullName>
    </recommendedName>
</protein>
<name>A0A5K1VBM5_ENTHI</name>
<organism evidence="2 3">
    <name type="scientific">Entamoeba histolytica</name>
    <dbReference type="NCBI Taxonomy" id="5759"/>
    <lineage>
        <taxon>Eukaryota</taxon>
        <taxon>Amoebozoa</taxon>
        <taxon>Evosea</taxon>
        <taxon>Archamoebae</taxon>
        <taxon>Mastigamoebida</taxon>
        <taxon>Entamoebidae</taxon>
        <taxon>Entamoeba</taxon>
    </lineage>
</organism>
<evidence type="ECO:0008006" key="4">
    <source>
        <dbReference type="Google" id="ProtNLM"/>
    </source>
</evidence>
<proteinExistence type="predicted"/>
<evidence type="ECO:0000313" key="2">
    <source>
        <dbReference type="EMBL" id="GAT96969.1"/>
    </source>
</evidence>
<accession>A0A5K1VBM5</accession>